<proteinExistence type="predicted"/>
<keyword evidence="2" id="KW-1185">Reference proteome</keyword>
<reference evidence="1 2" key="1">
    <citation type="submission" date="2019-06" db="EMBL/GenBank/DDBJ databases">
        <title>Sequencing the genomes of 1000 actinobacteria strains.</title>
        <authorList>
            <person name="Klenk H.-P."/>
        </authorList>
    </citation>
    <scope>NUCLEOTIDE SEQUENCE [LARGE SCALE GENOMIC DNA]</scope>
    <source>
        <strain evidence="1 2">DSM 24617</strain>
    </source>
</reference>
<evidence type="ECO:0000313" key="1">
    <source>
        <dbReference type="EMBL" id="TQL33536.1"/>
    </source>
</evidence>
<sequence>MSTVDRAADPAALLRRLVTNASVEELEYLHAMTAPDVSRARPLGDPAAAPLPADEAAALVEHSGLPQERSQQLATTLASPAQVRATAAAARLATLATLLRQTLDAGAAARLVGRHRSTITRAIQQQRLHAVHTGHGLRIPSWQFVDGGFLPGLDQVVRAIPSEVHPSTVEALMRTSLDELDGLTPIAWLASGGAPDPVADQVAALSAW</sequence>
<evidence type="ECO:0008006" key="3">
    <source>
        <dbReference type="Google" id="ProtNLM"/>
    </source>
</evidence>
<comment type="caution">
    <text evidence="1">The sequence shown here is derived from an EMBL/GenBank/DDBJ whole genome shotgun (WGS) entry which is preliminary data.</text>
</comment>
<dbReference type="EMBL" id="VFOK01000001">
    <property type="protein sequence ID" value="TQL33536.1"/>
    <property type="molecule type" value="Genomic_DNA"/>
</dbReference>
<evidence type="ECO:0000313" key="2">
    <source>
        <dbReference type="Proteomes" id="UP000318336"/>
    </source>
</evidence>
<dbReference type="AlphaFoldDB" id="A0A542XCQ8"/>
<dbReference type="Proteomes" id="UP000318336">
    <property type="component" value="Unassembled WGS sequence"/>
</dbReference>
<dbReference type="RefSeq" id="WP_142005537.1">
    <property type="nucleotide sequence ID" value="NZ_CAJTBP010000001.1"/>
</dbReference>
<protein>
    <recommendedName>
        <fullName evidence="3">Excisionase family DNA binding protein</fullName>
    </recommendedName>
</protein>
<gene>
    <name evidence="1" type="ORF">FB554_1686</name>
</gene>
<accession>A0A542XCQ8</accession>
<organism evidence="1 2">
    <name type="scientific">Barrientosiimonas humi</name>
    <dbReference type="NCBI Taxonomy" id="999931"/>
    <lineage>
        <taxon>Bacteria</taxon>
        <taxon>Bacillati</taxon>
        <taxon>Actinomycetota</taxon>
        <taxon>Actinomycetes</taxon>
        <taxon>Micrococcales</taxon>
        <taxon>Dermacoccaceae</taxon>
        <taxon>Barrientosiimonas</taxon>
    </lineage>
</organism>
<name>A0A542XCQ8_9MICO</name>
<dbReference type="OrthoDB" id="3259391at2"/>